<dbReference type="InParanoid" id="Q2H2H6"/>
<feature type="transmembrane region" description="Helical" evidence="6">
    <location>
        <begin position="176"/>
        <end position="200"/>
    </location>
</feature>
<sequence length="281" mass="30104">MAIEMATTPKTETAAAGTETEITKSDDRDGDQTKPKIYPMGWRLHALTAGLEAPGLGRVAQTNTEVLPLPGFLVIYAKLSDIFGTKLLVLCAITLFTVFSLACGASSTMLQLIVFRAIQGMGGSGIYSLATVMTPLMVPPAKYPTYIAIMSSVFAISSVLGPLLGGVISDHDAWRWVFWLNGPGGAVAFIFISIAIPFSFPYPGPARFFATLVSEKAWRRIDYVGAFSSLAASILLVFALEQAGIEYPWSSAPVIIRTGLTSVSTPGGPLYNIRREAEERA</sequence>
<keyword evidence="4 6" id="KW-0472">Membrane</keyword>
<dbReference type="HOGENOM" id="CLU_990453_0_0_1"/>
<dbReference type="Pfam" id="PF07690">
    <property type="entry name" value="MFS_1"/>
    <property type="match status" value="1"/>
</dbReference>
<feature type="transmembrane region" description="Helical" evidence="6">
    <location>
        <begin position="221"/>
        <end position="240"/>
    </location>
</feature>
<evidence type="ECO:0000256" key="6">
    <source>
        <dbReference type="SAM" id="Phobius"/>
    </source>
</evidence>
<feature type="transmembrane region" description="Helical" evidence="6">
    <location>
        <begin position="113"/>
        <end position="133"/>
    </location>
</feature>
<dbReference type="Gene3D" id="1.20.1720.10">
    <property type="entry name" value="Multidrug resistance protein D"/>
    <property type="match status" value="1"/>
</dbReference>
<dbReference type="Proteomes" id="UP000001056">
    <property type="component" value="Unassembled WGS sequence"/>
</dbReference>
<dbReference type="GO" id="GO:0005886">
    <property type="term" value="C:plasma membrane"/>
    <property type="evidence" value="ECO:0007669"/>
    <property type="project" value="TreeGrafter"/>
</dbReference>
<feature type="domain" description="Major facilitator superfamily (MFS) profile" evidence="7">
    <location>
        <begin position="1"/>
        <end position="281"/>
    </location>
</feature>
<keyword evidence="9" id="KW-1185">Reference proteome</keyword>
<feature type="region of interest" description="Disordered" evidence="5">
    <location>
        <begin position="1"/>
        <end position="33"/>
    </location>
</feature>
<dbReference type="OrthoDB" id="440553at2759"/>
<dbReference type="PROSITE" id="PS50850">
    <property type="entry name" value="MFS"/>
    <property type="match status" value="1"/>
</dbReference>
<evidence type="ECO:0000259" key="7">
    <source>
        <dbReference type="PROSITE" id="PS50850"/>
    </source>
</evidence>
<accession>Q2H2H6</accession>
<dbReference type="InterPro" id="IPR020846">
    <property type="entry name" value="MFS_dom"/>
</dbReference>
<organism evidence="8 9">
    <name type="scientific">Chaetomium globosum (strain ATCC 6205 / CBS 148.51 / DSM 1962 / NBRC 6347 / NRRL 1970)</name>
    <name type="common">Soil fungus</name>
    <dbReference type="NCBI Taxonomy" id="306901"/>
    <lineage>
        <taxon>Eukaryota</taxon>
        <taxon>Fungi</taxon>
        <taxon>Dikarya</taxon>
        <taxon>Ascomycota</taxon>
        <taxon>Pezizomycotina</taxon>
        <taxon>Sordariomycetes</taxon>
        <taxon>Sordariomycetidae</taxon>
        <taxon>Sordariales</taxon>
        <taxon>Chaetomiaceae</taxon>
        <taxon>Chaetomium</taxon>
    </lineage>
</organism>
<dbReference type="EMBL" id="CH408032">
    <property type="protein sequence ID" value="EAQ87401.1"/>
    <property type="molecule type" value="Genomic_DNA"/>
</dbReference>
<proteinExistence type="predicted"/>
<gene>
    <name evidence="8" type="ORF">CHGG_04020</name>
</gene>
<feature type="transmembrane region" description="Helical" evidence="6">
    <location>
        <begin position="87"/>
        <end position="107"/>
    </location>
</feature>
<evidence type="ECO:0000313" key="8">
    <source>
        <dbReference type="EMBL" id="EAQ87401.1"/>
    </source>
</evidence>
<evidence type="ECO:0000256" key="4">
    <source>
        <dbReference type="ARBA" id="ARBA00023136"/>
    </source>
</evidence>
<feature type="compositionally biased region" description="Low complexity" evidence="5">
    <location>
        <begin position="1"/>
        <end position="20"/>
    </location>
</feature>
<feature type="compositionally biased region" description="Basic and acidic residues" evidence="5">
    <location>
        <begin position="21"/>
        <end position="33"/>
    </location>
</feature>
<feature type="transmembrane region" description="Helical" evidence="6">
    <location>
        <begin position="145"/>
        <end position="164"/>
    </location>
</feature>
<reference evidence="9" key="1">
    <citation type="journal article" date="2015" name="Genome Announc.">
        <title>Draft genome sequence of the cellulolytic fungus Chaetomium globosum.</title>
        <authorList>
            <person name="Cuomo C.A."/>
            <person name="Untereiner W.A."/>
            <person name="Ma L.-J."/>
            <person name="Grabherr M."/>
            <person name="Birren B.W."/>
        </authorList>
    </citation>
    <scope>NUCLEOTIDE SEQUENCE [LARGE SCALE GENOMIC DNA]</scope>
    <source>
        <strain evidence="9">ATCC 6205 / CBS 148.51 / DSM 1962 / NBRC 6347 / NRRL 1970</strain>
    </source>
</reference>
<name>Q2H2H6_CHAGB</name>
<protein>
    <recommendedName>
        <fullName evidence="7">Major facilitator superfamily (MFS) profile domain-containing protein</fullName>
    </recommendedName>
</protein>
<dbReference type="RefSeq" id="XP_001223234.1">
    <property type="nucleotide sequence ID" value="XM_001223233.1"/>
</dbReference>
<dbReference type="InterPro" id="IPR036259">
    <property type="entry name" value="MFS_trans_sf"/>
</dbReference>
<dbReference type="SUPFAM" id="SSF103473">
    <property type="entry name" value="MFS general substrate transporter"/>
    <property type="match status" value="1"/>
</dbReference>
<keyword evidence="3 6" id="KW-1133">Transmembrane helix</keyword>
<dbReference type="GeneID" id="4391538"/>
<dbReference type="InterPro" id="IPR011701">
    <property type="entry name" value="MFS"/>
</dbReference>
<dbReference type="GO" id="GO:0022857">
    <property type="term" value="F:transmembrane transporter activity"/>
    <property type="evidence" value="ECO:0007669"/>
    <property type="project" value="InterPro"/>
</dbReference>
<comment type="subcellular location">
    <subcellularLocation>
        <location evidence="1">Membrane</location>
        <topology evidence="1">Multi-pass membrane protein</topology>
    </subcellularLocation>
</comment>
<evidence type="ECO:0000256" key="2">
    <source>
        <dbReference type="ARBA" id="ARBA00022692"/>
    </source>
</evidence>
<evidence type="ECO:0000256" key="5">
    <source>
        <dbReference type="SAM" id="MobiDB-lite"/>
    </source>
</evidence>
<dbReference type="OMA" id="AWRRIDY"/>
<dbReference type="eggNOG" id="KOG0254">
    <property type="taxonomic scope" value="Eukaryota"/>
</dbReference>
<evidence type="ECO:0000256" key="3">
    <source>
        <dbReference type="ARBA" id="ARBA00022989"/>
    </source>
</evidence>
<evidence type="ECO:0000256" key="1">
    <source>
        <dbReference type="ARBA" id="ARBA00004141"/>
    </source>
</evidence>
<evidence type="ECO:0000313" key="9">
    <source>
        <dbReference type="Proteomes" id="UP000001056"/>
    </source>
</evidence>
<dbReference type="AlphaFoldDB" id="Q2H2H6"/>
<keyword evidence="2 6" id="KW-0812">Transmembrane</keyword>
<dbReference type="PANTHER" id="PTHR23501">
    <property type="entry name" value="MAJOR FACILITATOR SUPERFAMILY"/>
    <property type="match status" value="1"/>
</dbReference>
<dbReference type="PANTHER" id="PTHR23501:SF43">
    <property type="entry name" value="MULTIDRUG TRANSPORTER, PUTATIVE (AFU_ORTHOLOGUE AFUA_6G03040)-RELATED"/>
    <property type="match status" value="1"/>
</dbReference>
<dbReference type="STRING" id="306901.Q2H2H6"/>
<dbReference type="VEuPathDB" id="FungiDB:CHGG_04020"/>